<dbReference type="InterPro" id="IPR042278">
    <property type="entry name" value="Mfa-like_1_N"/>
</dbReference>
<dbReference type="CDD" id="cd13121">
    <property type="entry name" value="BF2867_like_C"/>
    <property type="match status" value="1"/>
</dbReference>
<sequence>MKIIRNIARRPWPRIGGWLPVVMLICGVLASCSSEDESTTPLPDGKYPLQLTAEVAQPHTRAAGKDAWTGGEEIRVEMKGVFGNKTYVMDASGNAVPNDAANAFFWKNTAEDRISAWTPDLEVETDISDQTKGYAAFDVLYASAIGRYDQAINLRFIHRMAKIEVILKASEGITEEELEGATVTIFGDPLTHSTAGLVSPGDQSDGEIKPYYDAATKKYEALVPPQDMTGKPLIRISIGSNDFTYTPETEAAGKFGFFGGKRYAYTITVKASGIDVQAVTGGTWVACGEENVTSKKVKQSFTADELKIGDYFYSDGTWSDGGLRKIYTDGSMKIASPKPAPVLQTKSEIERRVIGIVFQTDPSRIGTAEKSKLGEGNVHGLVMALKNTATDIQWSHEENNLEDVKDCWSKSEIYSDISGLHNYTKILDHANSIGGIEAYPAFEAVEKWNDMYSINEYRPPRNTTGWFIPSSGQWWDILQNLGGCPAMADKGQQTSSDSGDFRWLGQGDVPAALNAWMNKIAADSKNDFTTGDRFWSSSELNQFRARNWNVYSSDYVCCDFVYKKWSNAVRPVLAF</sequence>
<dbReference type="AlphaFoldDB" id="A0A3E4WMU3"/>
<organism evidence="1 2">
    <name type="scientific">Phocaeicola vulgatus</name>
    <name type="common">Bacteroides vulgatus</name>
    <dbReference type="NCBI Taxonomy" id="821"/>
    <lineage>
        <taxon>Bacteria</taxon>
        <taxon>Pseudomonadati</taxon>
        <taxon>Bacteroidota</taxon>
        <taxon>Bacteroidia</taxon>
        <taxon>Bacteroidales</taxon>
        <taxon>Bacteroidaceae</taxon>
        <taxon>Phocaeicola</taxon>
    </lineage>
</organism>
<dbReference type="Gene3D" id="2.60.40.2630">
    <property type="match status" value="1"/>
</dbReference>
<dbReference type="RefSeq" id="WP_117512832.1">
    <property type="nucleotide sequence ID" value="NZ_JAHYMS010000015.1"/>
</dbReference>
<proteinExistence type="predicted"/>
<reference evidence="1 2" key="1">
    <citation type="submission" date="2018-08" db="EMBL/GenBank/DDBJ databases">
        <title>A genome reference for cultivated species of the human gut microbiota.</title>
        <authorList>
            <person name="Zou Y."/>
            <person name="Xue W."/>
            <person name="Luo G."/>
        </authorList>
    </citation>
    <scope>NUCLEOTIDE SEQUENCE [LARGE SCALE GENOMIC DNA]</scope>
    <source>
        <strain evidence="1 2">OM08-13BH</strain>
    </source>
</reference>
<evidence type="ECO:0000313" key="1">
    <source>
        <dbReference type="EMBL" id="RGM43606.1"/>
    </source>
</evidence>
<dbReference type="Proteomes" id="UP000261003">
    <property type="component" value="Unassembled WGS sequence"/>
</dbReference>
<name>A0A3E4WMU3_PHOVU</name>
<dbReference type="CDD" id="cd13120">
    <property type="entry name" value="BF2867_like_N"/>
    <property type="match status" value="1"/>
</dbReference>
<accession>A0A3E4WMU3</accession>
<comment type="caution">
    <text evidence="1">The sequence shown here is derived from an EMBL/GenBank/DDBJ whole genome shotgun (WGS) entry which is preliminary data.</text>
</comment>
<dbReference type="Gene3D" id="2.60.40.2620">
    <property type="entry name" value="Fimbrillin-like"/>
    <property type="match status" value="1"/>
</dbReference>
<dbReference type="InterPro" id="IPR025049">
    <property type="entry name" value="Mfa-like_1"/>
</dbReference>
<gene>
    <name evidence="1" type="ORF">DXC16_11925</name>
</gene>
<dbReference type="Pfam" id="PF13149">
    <property type="entry name" value="Mfa_like_1"/>
    <property type="match status" value="1"/>
</dbReference>
<dbReference type="PROSITE" id="PS51257">
    <property type="entry name" value="PROKAR_LIPOPROTEIN"/>
    <property type="match status" value="1"/>
</dbReference>
<dbReference type="EMBL" id="QSTG01000018">
    <property type="protein sequence ID" value="RGM43606.1"/>
    <property type="molecule type" value="Genomic_DNA"/>
</dbReference>
<evidence type="ECO:0000313" key="2">
    <source>
        <dbReference type="Proteomes" id="UP000261003"/>
    </source>
</evidence>
<protein>
    <submittedName>
        <fullName evidence="1">Fimbrillin family protein</fullName>
    </submittedName>
</protein>